<accession>A0AAN7Z5R7</accession>
<dbReference type="Proteomes" id="UP001305414">
    <property type="component" value="Unassembled WGS sequence"/>
</dbReference>
<comment type="caution">
    <text evidence="2">The sequence shown here is derived from an EMBL/GenBank/DDBJ whole genome shotgun (WGS) entry which is preliminary data.</text>
</comment>
<proteinExistence type="predicted"/>
<dbReference type="AlphaFoldDB" id="A0AAN7Z5R7"/>
<dbReference type="EMBL" id="JAWHQM010000018">
    <property type="protein sequence ID" value="KAK5630977.1"/>
    <property type="molecule type" value="Genomic_DNA"/>
</dbReference>
<organism evidence="2 3">
    <name type="scientific">Xylaria bambusicola</name>
    <dbReference type="NCBI Taxonomy" id="326684"/>
    <lineage>
        <taxon>Eukaryota</taxon>
        <taxon>Fungi</taxon>
        <taxon>Dikarya</taxon>
        <taxon>Ascomycota</taxon>
        <taxon>Pezizomycotina</taxon>
        <taxon>Sordariomycetes</taxon>
        <taxon>Xylariomycetidae</taxon>
        <taxon>Xylariales</taxon>
        <taxon>Xylariaceae</taxon>
        <taxon>Xylaria</taxon>
    </lineage>
</organism>
<protein>
    <submittedName>
        <fullName evidence="2">Uncharacterized protein</fullName>
    </submittedName>
</protein>
<evidence type="ECO:0000256" key="1">
    <source>
        <dbReference type="SAM" id="MobiDB-lite"/>
    </source>
</evidence>
<reference evidence="2 3" key="1">
    <citation type="submission" date="2023-10" db="EMBL/GenBank/DDBJ databases">
        <title>Draft genome sequence of Xylaria bambusicola isolate GMP-LS, the root and basal stem rot pathogen of sugarcane in Indonesia.</title>
        <authorList>
            <person name="Selvaraj P."/>
            <person name="Muralishankar V."/>
            <person name="Muruganantham S."/>
            <person name="Sp S."/>
            <person name="Haryani S."/>
            <person name="Lau K.J.X."/>
            <person name="Naqvi N.I."/>
        </authorList>
    </citation>
    <scope>NUCLEOTIDE SEQUENCE [LARGE SCALE GENOMIC DNA]</scope>
    <source>
        <strain evidence="2">GMP-LS</strain>
    </source>
</reference>
<sequence>MSRNVDALGGQYPWSANRDGEPWKSEDVDEGYPKKDLAQQLKNNGKKKKKMMHMMDFVIHIGCLSLAGNQNGSSKF</sequence>
<feature type="region of interest" description="Disordered" evidence="1">
    <location>
        <begin position="1"/>
        <end position="40"/>
    </location>
</feature>
<name>A0AAN7Z5R7_9PEZI</name>
<feature type="compositionally biased region" description="Basic and acidic residues" evidence="1">
    <location>
        <begin position="18"/>
        <end position="37"/>
    </location>
</feature>
<keyword evidence="3" id="KW-1185">Reference proteome</keyword>
<evidence type="ECO:0000313" key="2">
    <source>
        <dbReference type="EMBL" id="KAK5630977.1"/>
    </source>
</evidence>
<evidence type="ECO:0000313" key="3">
    <source>
        <dbReference type="Proteomes" id="UP001305414"/>
    </source>
</evidence>
<gene>
    <name evidence="2" type="ORF">RRF57_006692</name>
</gene>